<evidence type="ECO:0000256" key="1">
    <source>
        <dbReference type="ARBA" id="ARBA00022729"/>
    </source>
</evidence>
<accession>A0A820RKS3</accession>
<proteinExistence type="predicted"/>
<evidence type="ECO:0000256" key="2">
    <source>
        <dbReference type="SAM" id="Phobius"/>
    </source>
</evidence>
<keyword evidence="2" id="KW-0472">Membrane</keyword>
<feature type="non-terminal residue" evidence="3">
    <location>
        <position position="88"/>
    </location>
</feature>
<gene>
    <name evidence="3" type="ORF">KXQ929_LOCUS53152</name>
</gene>
<keyword evidence="1" id="KW-0732">Signal</keyword>
<name>A0A820RKS3_9BILA</name>
<evidence type="ECO:0000313" key="3">
    <source>
        <dbReference type="EMBL" id="CAF4437255.1"/>
    </source>
</evidence>
<feature type="non-terminal residue" evidence="3">
    <location>
        <position position="1"/>
    </location>
</feature>
<evidence type="ECO:0000313" key="4">
    <source>
        <dbReference type="Proteomes" id="UP000663868"/>
    </source>
</evidence>
<dbReference type="Proteomes" id="UP000663868">
    <property type="component" value="Unassembled WGS sequence"/>
</dbReference>
<protein>
    <submittedName>
        <fullName evidence="3">Uncharacterized protein</fullName>
    </submittedName>
</protein>
<keyword evidence="2" id="KW-1133">Transmembrane helix</keyword>
<comment type="caution">
    <text evidence="3">The sequence shown here is derived from an EMBL/GenBank/DDBJ whole genome shotgun (WGS) entry which is preliminary data.</text>
</comment>
<dbReference type="SUPFAM" id="SSF69318">
    <property type="entry name" value="Integrin alpha N-terminal domain"/>
    <property type="match status" value="1"/>
</dbReference>
<reference evidence="3" key="1">
    <citation type="submission" date="2021-02" db="EMBL/GenBank/DDBJ databases">
        <authorList>
            <person name="Nowell W R."/>
        </authorList>
    </citation>
    <scope>NUCLEOTIDE SEQUENCE</scope>
</reference>
<sequence>AKSCYSKYGSYTGLCIFALFTIFSITTGVLTVCLTYPNNRNTTCELTFQRSAHHQIEYDSSPRYSAVGDLNHDGYQDIIVVNSGADHL</sequence>
<feature type="transmembrane region" description="Helical" evidence="2">
    <location>
        <begin position="12"/>
        <end position="37"/>
    </location>
</feature>
<dbReference type="AlphaFoldDB" id="A0A820RKS3"/>
<dbReference type="Pfam" id="PF01839">
    <property type="entry name" value="FG-GAP"/>
    <property type="match status" value="1"/>
</dbReference>
<dbReference type="InterPro" id="IPR028994">
    <property type="entry name" value="Integrin_alpha_N"/>
</dbReference>
<keyword evidence="2" id="KW-0812">Transmembrane</keyword>
<organism evidence="3 4">
    <name type="scientific">Adineta steineri</name>
    <dbReference type="NCBI Taxonomy" id="433720"/>
    <lineage>
        <taxon>Eukaryota</taxon>
        <taxon>Metazoa</taxon>
        <taxon>Spiralia</taxon>
        <taxon>Gnathifera</taxon>
        <taxon>Rotifera</taxon>
        <taxon>Eurotatoria</taxon>
        <taxon>Bdelloidea</taxon>
        <taxon>Adinetida</taxon>
        <taxon>Adinetidae</taxon>
        <taxon>Adineta</taxon>
    </lineage>
</organism>
<dbReference type="InterPro" id="IPR013517">
    <property type="entry name" value="FG-GAP"/>
</dbReference>
<dbReference type="EMBL" id="CAJOBB010029482">
    <property type="protein sequence ID" value="CAF4437255.1"/>
    <property type="molecule type" value="Genomic_DNA"/>
</dbReference>